<evidence type="ECO:0000256" key="2">
    <source>
        <dbReference type="ARBA" id="ARBA00023125"/>
    </source>
</evidence>
<dbReference type="Gene3D" id="1.10.10.10">
    <property type="entry name" value="Winged helix-like DNA-binding domain superfamily/Winged helix DNA-binding domain"/>
    <property type="match status" value="1"/>
</dbReference>
<name>A0A4R4XB81_9ACTN</name>
<dbReference type="PANTHER" id="PTHR43537:SF24">
    <property type="entry name" value="GLUCONATE OPERON TRANSCRIPTIONAL REPRESSOR"/>
    <property type="match status" value="1"/>
</dbReference>
<dbReference type="Pfam" id="PF07729">
    <property type="entry name" value="FCD"/>
    <property type="match status" value="1"/>
</dbReference>
<protein>
    <submittedName>
        <fullName evidence="5">GntR family transcriptional regulator</fullName>
    </submittedName>
</protein>
<evidence type="ECO:0000313" key="5">
    <source>
        <dbReference type="EMBL" id="TDD27891.1"/>
    </source>
</evidence>
<dbReference type="Proteomes" id="UP000295172">
    <property type="component" value="Unassembled WGS sequence"/>
</dbReference>
<gene>
    <name evidence="5" type="ORF">E1218_08855</name>
</gene>
<proteinExistence type="predicted"/>
<dbReference type="InterPro" id="IPR011711">
    <property type="entry name" value="GntR_C"/>
</dbReference>
<dbReference type="GO" id="GO:0003677">
    <property type="term" value="F:DNA binding"/>
    <property type="evidence" value="ECO:0007669"/>
    <property type="project" value="UniProtKB-KW"/>
</dbReference>
<dbReference type="Pfam" id="PF00392">
    <property type="entry name" value="GntR"/>
    <property type="match status" value="1"/>
</dbReference>
<dbReference type="InterPro" id="IPR036388">
    <property type="entry name" value="WH-like_DNA-bd_sf"/>
</dbReference>
<dbReference type="InterPro" id="IPR036390">
    <property type="entry name" value="WH_DNA-bd_sf"/>
</dbReference>
<evidence type="ECO:0000313" key="6">
    <source>
        <dbReference type="Proteomes" id="UP000295172"/>
    </source>
</evidence>
<keyword evidence="3" id="KW-0804">Transcription</keyword>
<keyword evidence="2" id="KW-0238">DNA-binding</keyword>
<comment type="caution">
    <text evidence="5">The sequence shown here is derived from an EMBL/GenBank/DDBJ whole genome shotgun (WGS) entry which is preliminary data.</text>
</comment>
<dbReference type="SUPFAM" id="SSF46785">
    <property type="entry name" value="Winged helix' DNA-binding domain"/>
    <property type="match status" value="1"/>
</dbReference>
<dbReference type="GO" id="GO:0003700">
    <property type="term" value="F:DNA-binding transcription factor activity"/>
    <property type="evidence" value="ECO:0007669"/>
    <property type="project" value="InterPro"/>
</dbReference>
<sequence length="246" mass="27280">MPNGERKSRGREYSSQRMRRYSASEVAQGSIADSVTHTLREAILRGDLPSGTWLRESQLGEELGVSRTPVREAIFRLQNEGLVARTSSGAMVKSLGLDDILAIYAVRESLESTAARLVATAGNTELVDSLNELHQEMCRVTDGPDAALKLADLNLEFHARIARATNNSYLQRFLGEVELVVRRFNRAGYADPKHMQVTLEEHRRIIDAIAAQDPDAAANAAFDHMRTARQMRLRDLVPQAVKDALA</sequence>
<feature type="domain" description="HTH gntR-type" evidence="4">
    <location>
        <begin position="29"/>
        <end position="95"/>
    </location>
</feature>
<dbReference type="PROSITE" id="PS50949">
    <property type="entry name" value="HTH_GNTR"/>
    <property type="match status" value="1"/>
</dbReference>
<dbReference type="EMBL" id="SMKR01000028">
    <property type="protein sequence ID" value="TDD27891.1"/>
    <property type="molecule type" value="Genomic_DNA"/>
</dbReference>
<dbReference type="SMART" id="SM00895">
    <property type="entry name" value="FCD"/>
    <property type="match status" value="1"/>
</dbReference>
<dbReference type="InterPro" id="IPR008920">
    <property type="entry name" value="TF_FadR/GntR_C"/>
</dbReference>
<dbReference type="AlphaFoldDB" id="A0A4R4XB81"/>
<evidence type="ECO:0000256" key="1">
    <source>
        <dbReference type="ARBA" id="ARBA00023015"/>
    </source>
</evidence>
<organism evidence="5 6">
    <name type="scientific">Kribbella turkmenica</name>
    <dbReference type="NCBI Taxonomy" id="2530375"/>
    <lineage>
        <taxon>Bacteria</taxon>
        <taxon>Bacillati</taxon>
        <taxon>Actinomycetota</taxon>
        <taxon>Actinomycetes</taxon>
        <taxon>Propionibacteriales</taxon>
        <taxon>Kribbellaceae</taxon>
        <taxon>Kribbella</taxon>
    </lineage>
</organism>
<dbReference type="PRINTS" id="PR00035">
    <property type="entry name" value="HTHGNTR"/>
</dbReference>
<dbReference type="SMART" id="SM00345">
    <property type="entry name" value="HTH_GNTR"/>
    <property type="match status" value="1"/>
</dbReference>
<accession>A0A4R4XB81</accession>
<evidence type="ECO:0000256" key="3">
    <source>
        <dbReference type="ARBA" id="ARBA00023163"/>
    </source>
</evidence>
<dbReference type="SUPFAM" id="SSF48008">
    <property type="entry name" value="GntR ligand-binding domain-like"/>
    <property type="match status" value="1"/>
</dbReference>
<keyword evidence="1" id="KW-0805">Transcription regulation</keyword>
<evidence type="ECO:0000259" key="4">
    <source>
        <dbReference type="PROSITE" id="PS50949"/>
    </source>
</evidence>
<dbReference type="OrthoDB" id="3267569at2"/>
<dbReference type="Gene3D" id="1.20.120.530">
    <property type="entry name" value="GntR ligand-binding domain-like"/>
    <property type="match status" value="1"/>
</dbReference>
<dbReference type="RefSeq" id="WP_132318143.1">
    <property type="nucleotide sequence ID" value="NZ_SMKR01000028.1"/>
</dbReference>
<dbReference type="InterPro" id="IPR000524">
    <property type="entry name" value="Tscrpt_reg_HTH_GntR"/>
</dbReference>
<keyword evidence="6" id="KW-1185">Reference proteome</keyword>
<dbReference type="PANTHER" id="PTHR43537">
    <property type="entry name" value="TRANSCRIPTIONAL REGULATOR, GNTR FAMILY"/>
    <property type="match status" value="1"/>
</dbReference>
<reference evidence="5 6" key="1">
    <citation type="submission" date="2019-02" db="EMBL/GenBank/DDBJ databases">
        <title>Draft genome sequences of novel Actinobacteria.</title>
        <authorList>
            <person name="Sahin N."/>
            <person name="Ay H."/>
            <person name="Saygin H."/>
        </authorList>
    </citation>
    <scope>NUCLEOTIDE SEQUENCE [LARGE SCALE GENOMIC DNA]</scope>
    <source>
        <strain evidence="5 6">16K104</strain>
    </source>
</reference>